<dbReference type="PANTHER" id="PTHR11941:SF166">
    <property type="entry name" value="ENOYL-COA HYDRATASE_ISOMERASE FAMILY PROTEIN (AFU_ORTHOLOGUE AFUA_8G01210)"/>
    <property type="match status" value="1"/>
</dbReference>
<reference evidence="4" key="1">
    <citation type="journal article" date="2023" name="Mol. Phylogenet. Evol.">
        <title>Genome-scale phylogeny and comparative genomics of the fungal order Sordariales.</title>
        <authorList>
            <person name="Hensen N."/>
            <person name="Bonometti L."/>
            <person name="Westerberg I."/>
            <person name="Brannstrom I.O."/>
            <person name="Guillou S."/>
            <person name="Cros-Aarteil S."/>
            <person name="Calhoun S."/>
            <person name="Haridas S."/>
            <person name="Kuo A."/>
            <person name="Mondo S."/>
            <person name="Pangilinan J."/>
            <person name="Riley R."/>
            <person name="LaButti K."/>
            <person name="Andreopoulos B."/>
            <person name="Lipzen A."/>
            <person name="Chen C."/>
            <person name="Yan M."/>
            <person name="Daum C."/>
            <person name="Ng V."/>
            <person name="Clum A."/>
            <person name="Steindorff A."/>
            <person name="Ohm R.A."/>
            <person name="Martin F."/>
            <person name="Silar P."/>
            <person name="Natvig D.O."/>
            <person name="Lalanne C."/>
            <person name="Gautier V."/>
            <person name="Ament-Velasquez S.L."/>
            <person name="Kruys A."/>
            <person name="Hutchinson M.I."/>
            <person name="Powell A.J."/>
            <person name="Barry K."/>
            <person name="Miller A.N."/>
            <person name="Grigoriev I.V."/>
            <person name="Debuchy R."/>
            <person name="Gladieux P."/>
            <person name="Hiltunen Thoren M."/>
            <person name="Johannesson H."/>
        </authorList>
    </citation>
    <scope>NUCLEOTIDE SEQUENCE</scope>
    <source>
        <strain evidence="4">CBS 731.68</strain>
    </source>
</reference>
<dbReference type="Gene3D" id="1.10.12.10">
    <property type="entry name" value="Lyase 2-enoyl-coa Hydratase, Chain A, domain 2"/>
    <property type="match status" value="1"/>
</dbReference>
<dbReference type="FunFam" id="1.10.12.10:FF:000001">
    <property type="entry name" value="Probable enoyl-CoA hydratase, mitochondrial"/>
    <property type="match status" value="1"/>
</dbReference>
<dbReference type="AlphaFoldDB" id="A0AAN6Z3M0"/>
<dbReference type="EMBL" id="MU853227">
    <property type="protein sequence ID" value="KAK4124370.1"/>
    <property type="molecule type" value="Genomic_DNA"/>
</dbReference>
<dbReference type="SUPFAM" id="SSF52096">
    <property type="entry name" value="ClpP/crotonase"/>
    <property type="match status" value="1"/>
</dbReference>
<dbReference type="PANTHER" id="PTHR11941">
    <property type="entry name" value="ENOYL-COA HYDRATASE-RELATED"/>
    <property type="match status" value="1"/>
</dbReference>
<dbReference type="InterPro" id="IPR029045">
    <property type="entry name" value="ClpP/crotonase-like_dom_sf"/>
</dbReference>
<dbReference type="InterPro" id="IPR014748">
    <property type="entry name" value="Enoyl-CoA_hydra_C"/>
</dbReference>
<dbReference type="GO" id="GO:0016836">
    <property type="term" value="F:hydro-lyase activity"/>
    <property type="evidence" value="ECO:0007669"/>
    <property type="project" value="UniProtKB-ARBA"/>
</dbReference>
<dbReference type="Proteomes" id="UP001302602">
    <property type="component" value="Unassembled WGS sequence"/>
</dbReference>
<keyword evidence="5" id="KW-1185">Reference proteome</keyword>
<dbReference type="Pfam" id="PF00378">
    <property type="entry name" value="ECH_1"/>
    <property type="match status" value="1"/>
</dbReference>
<name>A0AAN6Z3M0_9PEZI</name>
<keyword evidence="2" id="KW-0456">Lyase</keyword>
<protein>
    <submittedName>
        <fullName evidence="4">ClpP/crotonase</fullName>
    </submittedName>
</protein>
<dbReference type="RefSeq" id="XP_062648141.1">
    <property type="nucleotide sequence ID" value="XM_062790522.1"/>
</dbReference>
<comment type="caution">
    <text evidence="4">The sequence shown here is derived from an EMBL/GenBank/DDBJ whole genome shotgun (WGS) entry which is preliminary data.</text>
</comment>
<evidence type="ECO:0000256" key="1">
    <source>
        <dbReference type="ARBA" id="ARBA00005254"/>
    </source>
</evidence>
<reference evidence="4" key="2">
    <citation type="submission" date="2023-05" db="EMBL/GenBank/DDBJ databases">
        <authorList>
            <consortium name="Lawrence Berkeley National Laboratory"/>
            <person name="Steindorff A."/>
            <person name="Hensen N."/>
            <person name="Bonometti L."/>
            <person name="Westerberg I."/>
            <person name="Brannstrom I.O."/>
            <person name="Guillou S."/>
            <person name="Cros-Aarteil S."/>
            <person name="Calhoun S."/>
            <person name="Haridas S."/>
            <person name="Kuo A."/>
            <person name="Mondo S."/>
            <person name="Pangilinan J."/>
            <person name="Riley R."/>
            <person name="Labutti K."/>
            <person name="Andreopoulos B."/>
            <person name="Lipzen A."/>
            <person name="Chen C."/>
            <person name="Yanf M."/>
            <person name="Daum C."/>
            <person name="Ng V."/>
            <person name="Clum A."/>
            <person name="Ohm R."/>
            <person name="Martin F."/>
            <person name="Silar P."/>
            <person name="Natvig D."/>
            <person name="Lalanne C."/>
            <person name="Gautier V."/>
            <person name="Ament-Velasquez S.L."/>
            <person name="Kruys A."/>
            <person name="Hutchinson M.I."/>
            <person name="Powell A.J."/>
            <person name="Barry K."/>
            <person name="Miller A.N."/>
            <person name="Grigoriev I.V."/>
            <person name="Debuchy R."/>
            <person name="Gladieux P."/>
            <person name="Thoren M.H."/>
            <person name="Johannesson H."/>
        </authorList>
    </citation>
    <scope>NUCLEOTIDE SEQUENCE</scope>
    <source>
        <strain evidence="4">CBS 731.68</strain>
    </source>
</reference>
<evidence type="ECO:0000313" key="4">
    <source>
        <dbReference type="EMBL" id="KAK4124370.1"/>
    </source>
</evidence>
<organism evidence="4 5">
    <name type="scientific">Parathielavia appendiculata</name>
    <dbReference type="NCBI Taxonomy" id="2587402"/>
    <lineage>
        <taxon>Eukaryota</taxon>
        <taxon>Fungi</taxon>
        <taxon>Dikarya</taxon>
        <taxon>Ascomycota</taxon>
        <taxon>Pezizomycotina</taxon>
        <taxon>Sordariomycetes</taxon>
        <taxon>Sordariomycetidae</taxon>
        <taxon>Sordariales</taxon>
        <taxon>Chaetomiaceae</taxon>
        <taxon>Parathielavia</taxon>
    </lineage>
</organism>
<dbReference type="InterPro" id="IPR018376">
    <property type="entry name" value="Enoyl-CoA_hyd/isom_CS"/>
</dbReference>
<comment type="similarity">
    <text evidence="1 3">Belongs to the enoyl-CoA hydratase/isomerase family.</text>
</comment>
<dbReference type="Gene3D" id="3.90.226.10">
    <property type="entry name" value="2-enoyl-CoA Hydratase, Chain A, domain 1"/>
    <property type="match status" value="1"/>
</dbReference>
<sequence>MTPCLILPSSPCQHVRVLAINRPEKRNALSQELIDCFLEELRDASRDESVLIIVVTGTDKVFCAGADIQEIATLDTKSATQRRYLEDLCNGMTGVKKPLLAAVEGVALGGGFELALMCDLIFASASARFGLPEVKIGLIPGAGGTHRLTNVVGKYRAMKIILSGQPISSQEAQSMGVVAELFQPGTVLQNTVKVASELAQQSNSALCLAKEAICQADSLGRDEQFERGLYYSAFSSRDKVEGVSAFLEKRTPRW</sequence>
<dbReference type="InterPro" id="IPR001753">
    <property type="entry name" value="Enoyl-CoA_hydra/iso"/>
</dbReference>
<gene>
    <name evidence="4" type="ORF">N657DRAFT_617515</name>
</gene>
<dbReference type="GO" id="GO:0006635">
    <property type="term" value="P:fatty acid beta-oxidation"/>
    <property type="evidence" value="ECO:0007669"/>
    <property type="project" value="TreeGrafter"/>
</dbReference>
<accession>A0AAN6Z3M0</accession>
<evidence type="ECO:0000256" key="3">
    <source>
        <dbReference type="RuleBase" id="RU003707"/>
    </source>
</evidence>
<dbReference type="GO" id="GO:0005739">
    <property type="term" value="C:mitochondrion"/>
    <property type="evidence" value="ECO:0007669"/>
    <property type="project" value="TreeGrafter"/>
</dbReference>
<dbReference type="CDD" id="cd06558">
    <property type="entry name" value="crotonase-like"/>
    <property type="match status" value="1"/>
</dbReference>
<evidence type="ECO:0000313" key="5">
    <source>
        <dbReference type="Proteomes" id="UP001302602"/>
    </source>
</evidence>
<proteinExistence type="inferred from homology"/>
<dbReference type="GeneID" id="87827292"/>
<dbReference type="FunFam" id="3.90.226.10:FF:000009">
    <property type="entry name" value="Carnitinyl-CoA dehydratase"/>
    <property type="match status" value="1"/>
</dbReference>
<dbReference type="PROSITE" id="PS00166">
    <property type="entry name" value="ENOYL_COA_HYDRATASE"/>
    <property type="match status" value="1"/>
</dbReference>
<evidence type="ECO:0000256" key="2">
    <source>
        <dbReference type="ARBA" id="ARBA00023239"/>
    </source>
</evidence>